<dbReference type="PATRIC" id="fig|84531.8.peg.288"/>
<accession>A0A0S2F4J0</accession>
<organism evidence="2 3">
    <name type="scientific">Lysobacter antibioticus</name>
    <dbReference type="NCBI Taxonomy" id="84531"/>
    <lineage>
        <taxon>Bacteria</taxon>
        <taxon>Pseudomonadati</taxon>
        <taxon>Pseudomonadota</taxon>
        <taxon>Gammaproteobacteria</taxon>
        <taxon>Lysobacterales</taxon>
        <taxon>Lysobacteraceae</taxon>
        <taxon>Lysobacter</taxon>
    </lineage>
</organism>
<dbReference type="AlphaFoldDB" id="A0A0S2F4J0"/>
<dbReference type="STRING" id="84531.LA76x_0284"/>
<dbReference type="KEGG" id="lab:LA76x_0284"/>
<dbReference type="Proteomes" id="UP000060787">
    <property type="component" value="Chromosome"/>
</dbReference>
<evidence type="ECO:0000256" key="1">
    <source>
        <dbReference type="SAM" id="MobiDB-lite"/>
    </source>
</evidence>
<proteinExistence type="predicted"/>
<gene>
    <name evidence="2" type="ORF">LA76x_0284</name>
</gene>
<name>A0A0S2F4J0_LYSAN</name>
<sequence length="70" mass="7634">MTQLKGARNEYGGTRNEWKPAPATGFSLLVTRYSFLVPRSSFLVNSHSTACGLAPQAPADPDQVRAGQRR</sequence>
<protein>
    <submittedName>
        <fullName evidence="2">Uncharacterized protein</fullName>
    </submittedName>
</protein>
<evidence type="ECO:0000313" key="2">
    <source>
        <dbReference type="EMBL" id="ALN78446.1"/>
    </source>
</evidence>
<dbReference type="EMBL" id="CP011129">
    <property type="protein sequence ID" value="ALN78446.1"/>
    <property type="molecule type" value="Genomic_DNA"/>
</dbReference>
<evidence type="ECO:0000313" key="3">
    <source>
        <dbReference type="Proteomes" id="UP000060787"/>
    </source>
</evidence>
<feature type="region of interest" description="Disordered" evidence="1">
    <location>
        <begin position="51"/>
        <end position="70"/>
    </location>
</feature>
<keyword evidence="3" id="KW-1185">Reference proteome</keyword>
<reference evidence="2 3" key="1">
    <citation type="journal article" date="2015" name="BMC Genomics">
        <title>Comparative genomics and metabolic profiling of the genus Lysobacter.</title>
        <authorList>
            <person name="de Bruijn I."/>
            <person name="Cheng X."/>
            <person name="de Jager V."/>
            <person name="Exposito R.G."/>
            <person name="Watrous J."/>
            <person name="Patel N."/>
            <person name="Postma J."/>
            <person name="Dorrestein P.C."/>
            <person name="Kobayashi D."/>
            <person name="Raaijmakers J.M."/>
        </authorList>
    </citation>
    <scope>NUCLEOTIDE SEQUENCE [LARGE SCALE GENOMIC DNA]</scope>
    <source>
        <strain evidence="2 3">76</strain>
    </source>
</reference>